<sequence>TLLVDEGIVEGWDDPRLCSWYYSSVERFKHFILAHGGSRLIVVMEWDKLWAFNKKVIDLIAPRYTALEENLVTVNVNGAKPEMNKINLHPKDAAIGSRDVHFGPKVLLEQVDADLMNEDDCATFVNWGNLKLTKVGMKDGHVVSINANLDLDNKYFKKTLKITWLVEPCVEIQAVRYDPVISKARQRRRMEDFC</sequence>
<dbReference type="WBParaSite" id="ES5_v2.g29378.t1">
    <property type="protein sequence ID" value="ES5_v2.g29378.t1"/>
    <property type="gene ID" value="ES5_v2.g29378"/>
</dbReference>
<name>A0AC34GIB5_9BILA</name>
<accession>A0AC34GIB5</accession>
<organism evidence="1 2">
    <name type="scientific">Panagrolaimus sp. ES5</name>
    <dbReference type="NCBI Taxonomy" id="591445"/>
    <lineage>
        <taxon>Eukaryota</taxon>
        <taxon>Metazoa</taxon>
        <taxon>Ecdysozoa</taxon>
        <taxon>Nematoda</taxon>
        <taxon>Chromadorea</taxon>
        <taxon>Rhabditida</taxon>
        <taxon>Tylenchina</taxon>
        <taxon>Panagrolaimomorpha</taxon>
        <taxon>Panagrolaimoidea</taxon>
        <taxon>Panagrolaimidae</taxon>
        <taxon>Panagrolaimus</taxon>
    </lineage>
</organism>
<protein>
    <submittedName>
        <fullName evidence="2">Glutamyl/glutaminyl-tRNA synthetase class Ib anti-codon binding domain-containing protein</fullName>
    </submittedName>
</protein>
<dbReference type="Proteomes" id="UP000887579">
    <property type="component" value="Unplaced"/>
</dbReference>
<reference evidence="2" key="1">
    <citation type="submission" date="2022-11" db="UniProtKB">
        <authorList>
            <consortium name="WormBaseParasite"/>
        </authorList>
    </citation>
    <scope>IDENTIFICATION</scope>
</reference>
<evidence type="ECO:0000313" key="2">
    <source>
        <dbReference type="WBParaSite" id="ES5_v2.g29378.t1"/>
    </source>
</evidence>
<proteinExistence type="predicted"/>
<evidence type="ECO:0000313" key="1">
    <source>
        <dbReference type="Proteomes" id="UP000887579"/>
    </source>
</evidence>